<organism evidence="1 2">
    <name type="scientific">Platanthera guangdongensis</name>
    <dbReference type="NCBI Taxonomy" id="2320717"/>
    <lineage>
        <taxon>Eukaryota</taxon>
        <taxon>Viridiplantae</taxon>
        <taxon>Streptophyta</taxon>
        <taxon>Embryophyta</taxon>
        <taxon>Tracheophyta</taxon>
        <taxon>Spermatophyta</taxon>
        <taxon>Magnoliopsida</taxon>
        <taxon>Liliopsida</taxon>
        <taxon>Asparagales</taxon>
        <taxon>Orchidaceae</taxon>
        <taxon>Orchidoideae</taxon>
        <taxon>Orchideae</taxon>
        <taxon>Orchidinae</taxon>
        <taxon>Platanthera</taxon>
    </lineage>
</organism>
<reference evidence="1 2" key="1">
    <citation type="journal article" date="2022" name="Nat. Plants">
        <title>Genomes of leafy and leafless Platanthera orchids illuminate the evolution of mycoheterotrophy.</title>
        <authorList>
            <person name="Li M.H."/>
            <person name="Liu K.W."/>
            <person name="Li Z."/>
            <person name="Lu H.C."/>
            <person name="Ye Q.L."/>
            <person name="Zhang D."/>
            <person name="Wang J.Y."/>
            <person name="Li Y.F."/>
            <person name="Zhong Z.M."/>
            <person name="Liu X."/>
            <person name="Yu X."/>
            <person name="Liu D.K."/>
            <person name="Tu X.D."/>
            <person name="Liu B."/>
            <person name="Hao Y."/>
            <person name="Liao X.Y."/>
            <person name="Jiang Y.T."/>
            <person name="Sun W.H."/>
            <person name="Chen J."/>
            <person name="Chen Y.Q."/>
            <person name="Ai Y."/>
            <person name="Zhai J.W."/>
            <person name="Wu S.S."/>
            <person name="Zhou Z."/>
            <person name="Hsiao Y.Y."/>
            <person name="Wu W.L."/>
            <person name="Chen Y.Y."/>
            <person name="Lin Y.F."/>
            <person name="Hsu J.L."/>
            <person name="Li C.Y."/>
            <person name="Wang Z.W."/>
            <person name="Zhao X."/>
            <person name="Zhong W.Y."/>
            <person name="Ma X.K."/>
            <person name="Ma L."/>
            <person name="Huang J."/>
            <person name="Chen G.Z."/>
            <person name="Huang M.Z."/>
            <person name="Huang L."/>
            <person name="Peng D.H."/>
            <person name="Luo Y.B."/>
            <person name="Zou S.Q."/>
            <person name="Chen S.P."/>
            <person name="Lan S."/>
            <person name="Tsai W.C."/>
            <person name="Van de Peer Y."/>
            <person name="Liu Z.J."/>
        </authorList>
    </citation>
    <scope>NUCLEOTIDE SEQUENCE [LARGE SCALE GENOMIC DNA]</scope>
    <source>
        <strain evidence="1">Lor288</strain>
    </source>
</reference>
<evidence type="ECO:0000313" key="1">
    <source>
        <dbReference type="EMBL" id="KAK8966808.1"/>
    </source>
</evidence>
<comment type="caution">
    <text evidence="1">The sequence shown here is derived from an EMBL/GenBank/DDBJ whole genome shotgun (WGS) entry which is preliminary data.</text>
</comment>
<name>A0ABR2MRP5_9ASPA</name>
<evidence type="ECO:0000313" key="2">
    <source>
        <dbReference type="Proteomes" id="UP001412067"/>
    </source>
</evidence>
<gene>
    <name evidence="1" type="ORF">KSP40_PGU019325</name>
</gene>
<proteinExistence type="predicted"/>
<dbReference type="EMBL" id="JBBWWR010000005">
    <property type="protein sequence ID" value="KAK8966808.1"/>
    <property type="molecule type" value="Genomic_DNA"/>
</dbReference>
<keyword evidence="2" id="KW-1185">Reference proteome</keyword>
<accession>A0ABR2MRP5</accession>
<dbReference type="Proteomes" id="UP001412067">
    <property type="component" value="Unassembled WGS sequence"/>
</dbReference>
<protein>
    <submittedName>
        <fullName evidence="1">Uncharacterized protein</fullName>
    </submittedName>
</protein>
<sequence>MNVGNGKVEKQKEFVESIDNMLRMVVEVWEECPRWSRFAQGGVDHCRVRDCAACSLSYFPFNYSFAWRFFFCRCLYQIAFLIKRLLHLRYLTIVQQVCPIIIIPLPPKWELWALVEEHRLEREEVERKCSPQSSREQETRLSLGRNLSELKELSIQTLEKDQ</sequence>